<name>A0A9C6WYC0_FRAOC</name>
<evidence type="ECO:0000313" key="11">
    <source>
        <dbReference type="RefSeq" id="XP_052124084.1"/>
    </source>
</evidence>
<dbReference type="PROSITE" id="PS00232">
    <property type="entry name" value="CADHERIN_1"/>
    <property type="match status" value="1"/>
</dbReference>
<keyword evidence="6" id="KW-1133">Transmembrane helix</keyword>
<dbReference type="PANTHER" id="PTHR24025">
    <property type="entry name" value="DESMOGLEIN FAMILY MEMBER"/>
    <property type="match status" value="1"/>
</dbReference>
<reference evidence="11" key="1">
    <citation type="submission" date="2025-08" db="UniProtKB">
        <authorList>
            <consortium name="RefSeq"/>
        </authorList>
    </citation>
    <scope>IDENTIFICATION</scope>
    <source>
        <tissue evidence="11">Whole organism</tissue>
    </source>
</reference>
<dbReference type="SUPFAM" id="SSF49313">
    <property type="entry name" value="Cadherin-like"/>
    <property type="match status" value="2"/>
</dbReference>
<dbReference type="InterPro" id="IPR002126">
    <property type="entry name" value="Cadherin-like_dom"/>
</dbReference>
<dbReference type="PROSITE" id="PS50268">
    <property type="entry name" value="CADHERIN_2"/>
    <property type="match status" value="1"/>
</dbReference>
<dbReference type="GO" id="GO:0005911">
    <property type="term" value="C:cell-cell junction"/>
    <property type="evidence" value="ECO:0007669"/>
    <property type="project" value="TreeGrafter"/>
</dbReference>
<evidence type="ECO:0000256" key="5">
    <source>
        <dbReference type="ARBA" id="ARBA00022889"/>
    </source>
</evidence>
<evidence type="ECO:0000259" key="9">
    <source>
        <dbReference type="PROSITE" id="PS50268"/>
    </source>
</evidence>
<dbReference type="AlphaFoldDB" id="A0A9C6WYC0"/>
<feature type="domain" description="Cadherin" evidence="9">
    <location>
        <begin position="2"/>
        <end position="50"/>
    </location>
</feature>
<dbReference type="InterPro" id="IPR050971">
    <property type="entry name" value="Cadherin-domain_protein"/>
</dbReference>
<evidence type="ECO:0000256" key="2">
    <source>
        <dbReference type="ARBA" id="ARBA00022692"/>
    </source>
</evidence>
<dbReference type="Gene3D" id="2.60.40.60">
    <property type="entry name" value="Cadherins"/>
    <property type="match status" value="2"/>
</dbReference>
<dbReference type="CDD" id="cd11304">
    <property type="entry name" value="Cadherin_repeat"/>
    <property type="match status" value="2"/>
</dbReference>
<dbReference type="GO" id="GO:0005886">
    <property type="term" value="C:plasma membrane"/>
    <property type="evidence" value="ECO:0007669"/>
    <property type="project" value="InterPro"/>
</dbReference>
<sequence>MTGAIYVAGALDYETRKRYELRLTASDNLRENYTTVVIHVKDVNDNPPVFERPTYQSQITEEDDRALPKQILKVTATDGDQDRPQNIVYFLTGQGIDPDNPANSKFDINKTTGDIYVLKVSQSGSVAGQSPRHARPRHATPHRLRRVCTGVAMRAKHLVVIFQEGQLFDRSEVCIPCDSF</sequence>
<dbReference type="GO" id="GO:0005509">
    <property type="term" value="F:calcium ion binding"/>
    <property type="evidence" value="ECO:0007669"/>
    <property type="project" value="UniProtKB-UniRule"/>
</dbReference>
<dbReference type="PANTHER" id="PTHR24025:SF31">
    <property type="entry name" value="NEURAL-CADHERIN"/>
    <property type="match status" value="1"/>
</dbReference>
<keyword evidence="2" id="KW-0812">Transmembrane</keyword>
<dbReference type="RefSeq" id="XP_052124084.1">
    <property type="nucleotide sequence ID" value="XM_052268124.1"/>
</dbReference>
<evidence type="ECO:0000256" key="1">
    <source>
        <dbReference type="ARBA" id="ARBA00004370"/>
    </source>
</evidence>
<accession>A0A9C6WYC0</accession>
<keyword evidence="4 8" id="KW-0106">Calcium</keyword>
<organism evidence="10 11">
    <name type="scientific">Frankliniella occidentalis</name>
    <name type="common">Western flower thrips</name>
    <name type="synonym">Euthrips occidentalis</name>
    <dbReference type="NCBI Taxonomy" id="133901"/>
    <lineage>
        <taxon>Eukaryota</taxon>
        <taxon>Metazoa</taxon>
        <taxon>Ecdysozoa</taxon>
        <taxon>Arthropoda</taxon>
        <taxon>Hexapoda</taxon>
        <taxon>Insecta</taxon>
        <taxon>Pterygota</taxon>
        <taxon>Neoptera</taxon>
        <taxon>Paraneoptera</taxon>
        <taxon>Thysanoptera</taxon>
        <taxon>Terebrantia</taxon>
        <taxon>Thripoidea</taxon>
        <taxon>Thripidae</taxon>
        <taxon>Frankliniella</taxon>
    </lineage>
</organism>
<evidence type="ECO:0000313" key="10">
    <source>
        <dbReference type="Proteomes" id="UP000504606"/>
    </source>
</evidence>
<keyword evidence="10" id="KW-1185">Reference proteome</keyword>
<keyword evidence="5" id="KW-0130">Cell adhesion</keyword>
<gene>
    <name evidence="11" type="primary">LOC127749544</name>
</gene>
<evidence type="ECO:0000256" key="8">
    <source>
        <dbReference type="PROSITE-ProRule" id="PRU00043"/>
    </source>
</evidence>
<dbReference type="Proteomes" id="UP000504606">
    <property type="component" value="Unplaced"/>
</dbReference>
<dbReference type="OrthoDB" id="6079678at2759"/>
<proteinExistence type="predicted"/>
<keyword evidence="3" id="KW-0677">Repeat</keyword>
<evidence type="ECO:0000256" key="6">
    <source>
        <dbReference type="ARBA" id="ARBA00022989"/>
    </source>
</evidence>
<dbReference type="GeneID" id="127749544"/>
<comment type="subcellular location">
    <subcellularLocation>
        <location evidence="1">Membrane</location>
    </subcellularLocation>
</comment>
<dbReference type="InterPro" id="IPR020894">
    <property type="entry name" value="Cadherin_CS"/>
</dbReference>
<protein>
    <submittedName>
        <fullName evidence="11">Neural-cadherin-like</fullName>
    </submittedName>
</protein>
<evidence type="ECO:0000256" key="4">
    <source>
        <dbReference type="ARBA" id="ARBA00022837"/>
    </source>
</evidence>
<dbReference type="PRINTS" id="PR00205">
    <property type="entry name" value="CADHERIN"/>
</dbReference>
<evidence type="ECO:0000256" key="7">
    <source>
        <dbReference type="ARBA" id="ARBA00023136"/>
    </source>
</evidence>
<evidence type="ECO:0000256" key="3">
    <source>
        <dbReference type="ARBA" id="ARBA00022737"/>
    </source>
</evidence>
<dbReference type="InterPro" id="IPR015919">
    <property type="entry name" value="Cadherin-like_sf"/>
</dbReference>
<dbReference type="KEGG" id="foc:127749544"/>
<keyword evidence="7" id="KW-0472">Membrane</keyword>
<dbReference type="GO" id="GO:0007156">
    <property type="term" value="P:homophilic cell adhesion via plasma membrane adhesion molecules"/>
    <property type="evidence" value="ECO:0007669"/>
    <property type="project" value="InterPro"/>
</dbReference>